<proteinExistence type="predicted"/>
<reference evidence="1" key="1">
    <citation type="submission" date="2021-01" db="EMBL/GenBank/DDBJ databases">
        <title>Whole genome shotgun sequence of Virgisporangium aurantiacum NBRC 16421.</title>
        <authorList>
            <person name="Komaki H."/>
            <person name="Tamura T."/>
        </authorList>
    </citation>
    <scope>NUCLEOTIDE SEQUENCE</scope>
    <source>
        <strain evidence="1">NBRC 16421</strain>
    </source>
</reference>
<protein>
    <submittedName>
        <fullName evidence="1">Uncharacterized protein</fullName>
    </submittedName>
</protein>
<dbReference type="AlphaFoldDB" id="A0A8J4E5D8"/>
<organism evidence="1 2">
    <name type="scientific">Virgisporangium aurantiacum</name>
    <dbReference type="NCBI Taxonomy" id="175570"/>
    <lineage>
        <taxon>Bacteria</taxon>
        <taxon>Bacillati</taxon>
        <taxon>Actinomycetota</taxon>
        <taxon>Actinomycetes</taxon>
        <taxon>Micromonosporales</taxon>
        <taxon>Micromonosporaceae</taxon>
        <taxon>Virgisporangium</taxon>
    </lineage>
</organism>
<keyword evidence="2" id="KW-1185">Reference proteome</keyword>
<name>A0A8J4E5D8_9ACTN</name>
<comment type="caution">
    <text evidence="1">The sequence shown here is derived from an EMBL/GenBank/DDBJ whole genome shotgun (WGS) entry which is preliminary data.</text>
</comment>
<evidence type="ECO:0000313" key="1">
    <source>
        <dbReference type="EMBL" id="GIJ62004.1"/>
    </source>
</evidence>
<gene>
    <name evidence="1" type="ORF">Vau01_095200</name>
</gene>
<evidence type="ECO:0000313" key="2">
    <source>
        <dbReference type="Proteomes" id="UP000612585"/>
    </source>
</evidence>
<sequence>MLCALPHQRPLAIAGEVWQALQAAGAGVPNGDGLSALGFPAPDAATTARIDTQATRVDLAGGLLGRGHLARDATSNDWRWEPEPRFDITMSHASGYWTADRAAQQLRIRALAVLPRADARELQITPTRRRDLEQALPVSEFVAQISALCQSRGAALTPAHWVRGPNRNALDAFSYSSRITKPGDQVALSAEVMTALPNAMNSSVVTCAELRIENLPAWTNALTAAAATAATDMRLSIYELIDLLMVAWQTATETLCAVVAGTERQTIWVAPPTVELHVSAERRFDQNGAGGAPTLDTYIDLSPLGRSDRGSLSTMSVTVTAPPRLDRSARQALIRQAVLYMAQQFGFVDVTEDVLQPARSSSR</sequence>
<dbReference type="EMBL" id="BOPG01000072">
    <property type="protein sequence ID" value="GIJ62004.1"/>
    <property type="molecule type" value="Genomic_DNA"/>
</dbReference>
<dbReference type="Proteomes" id="UP000612585">
    <property type="component" value="Unassembled WGS sequence"/>
</dbReference>
<accession>A0A8J4E5D8</accession>